<evidence type="ECO:0000256" key="1">
    <source>
        <dbReference type="SAM" id="MobiDB-lite"/>
    </source>
</evidence>
<accession>A0A0P1KPF6</accession>
<dbReference type="AlphaFoldDB" id="A0A0P1KPF6"/>
<gene>
    <name evidence="2" type="ORF">LAQU0_S04e03488g</name>
</gene>
<name>A0A0P1KPF6_9SACH</name>
<proteinExistence type="predicted"/>
<organism evidence="2 3">
    <name type="scientific">Lachancea quebecensis</name>
    <dbReference type="NCBI Taxonomy" id="1654605"/>
    <lineage>
        <taxon>Eukaryota</taxon>
        <taxon>Fungi</taxon>
        <taxon>Dikarya</taxon>
        <taxon>Ascomycota</taxon>
        <taxon>Saccharomycotina</taxon>
        <taxon>Saccharomycetes</taxon>
        <taxon>Saccharomycetales</taxon>
        <taxon>Saccharomycetaceae</taxon>
        <taxon>Lachancea</taxon>
    </lineage>
</organism>
<dbReference type="Proteomes" id="UP000236544">
    <property type="component" value="Unassembled WGS sequence"/>
</dbReference>
<evidence type="ECO:0000313" key="2">
    <source>
        <dbReference type="EMBL" id="CUS21904.1"/>
    </source>
</evidence>
<reference evidence="3" key="1">
    <citation type="submission" date="2015-10" db="EMBL/GenBank/DDBJ databases">
        <authorList>
            <person name="Devillers H."/>
        </authorList>
    </citation>
    <scope>NUCLEOTIDE SEQUENCE [LARGE SCALE GENOMIC DNA]</scope>
</reference>
<protein>
    <submittedName>
        <fullName evidence="2">LAQU0S04e03488g1_1</fullName>
    </submittedName>
</protein>
<feature type="region of interest" description="Disordered" evidence="1">
    <location>
        <begin position="1"/>
        <end position="33"/>
    </location>
</feature>
<sequence length="269" mass="29990">MGRYRLKPTNFATGRGTHVRAGQTHVPRDPEPVSLSTLSHVTARFVSLYTPRHVPLSHVYLCTCDHVTIRTRLTPHASLPTPHSRCPPRPLTSPCARLPSHPRGLSRSPRLSGSPFWPYFRCASASGPTSFSVAVPVPALPRSNIMWRRPTPAYLRRFHSCGYHHSTRLSLRTAAAANGWNCPTDNKRWKQEADSAASGHAGILTHAYRVSAINSVARPRAPCTTRLCALDVLEPLLFPPEASVAIRAEELMHVCWPLRMCLRPDVRRR</sequence>
<keyword evidence="3" id="KW-1185">Reference proteome</keyword>
<evidence type="ECO:0000313" key="3">
    <source>
        <dbReference type="Proteomes" id="UP000236544"/>
    </source>
</evidence>
<dbReference type="EMBL" id="LN890563">
    <property type="protein sequence ID" value="CUS21904.1"/>
    <property type="molecule type" value="Genomic_DNA"/>
</dbReference>